<dbReference type="InterPro" id="IPR014710">
    <property type="entry name" value="RmlC-like_jellyroll"/>
</dbReference>
<name>A0AAW6REB8_GORRU</name>
<dbReference type="SUPFAM" id="SSF51182">
    <property type="entry name" value="RmlC-like cupins"/>
    <property type="match status" value="1"/>
</dbReference>
<accession>A0AAW6REB8</accession>
<organism evidence="2">
    <name type="scientific">Gordonia rubripertincta</name>
    <name type="common">Rhodococcus corallinus</name>
    <dbReference type="NCBI Taxonomy" id="36822"/>
    <lineage>
        <taxon>Bacteria</taxon>
        <taxon>Bacillati</taxon>
        <taxon>Actinomycetota</taxon>
        <taxon>Actinomycetes</taxon>
        <taxon>Mycobacteriales</taxon>
        <taxon>Gordoniaceae</taxon>
        <taxon>Gordonia</taxon>
    </lineage>
</organism>
<gene>
    <name evidence="2" type="ORF">QBL07_17275</name>
</gene>
<feature type="region of interest" description="Disordered" evidence="1">
    <location>
        <begin position="1"/>
        <end position="22"/>
    </location>
</feature>
<protein>
    <submittedName>
        <fullName evidence="2">Cupin</fullName>
    </submittedName>
</protein>
<comment type="caution">
    <text evidence="2">The sequence shown here is derived from an EMBL/GenBank/DDBJ whole genome shotgun (WGS) entry which is preliminary data.</text>
</comment>
<reference evidence="2" key="1">
    <citation type="submission" date="2023-04" db="EMBL/GenBank/DDBJ databases">
        <title>Characterization and analysis of the complete genome of Gordonia rubripertincta 112, the degrader of aromatic and aliphatic compounds.</title>
        <authorList>
            <person name="Frantsuzova E."/>
            <person name="Bogun A."/>
            <person name="Delegan Y."/>
        </authorList>
    </citation>
    <scope>NUCLEOTIDE SEQUENCE</scope>
    <source>
        <strain evidence="2">112</strain>
    </source>
</reference>
<dbReference type="Gene3D" id="2.60.120.10">
    <property type="entry name" value="Jelly Rolls"/>
    <property type="match status" value="1"/>
</dbReference>
<dbReference type="EMBL" id="JARUXG010000011">
    <property type="protein sequence ID" value="MDG6782578.1"/>
    <property type="molecule type" value="Genomic_DNA"/>
</dbReference>
<evidence type="ECO:0000256" key="1">
    <source>
        <dbReference type="SAM" id="MobiDB-lite"/>
    </source>
</evidence>
<evidence type="ECO:0000313" key="2">
    <source>
        <dbReference type="EMBL" id="MDG6782578.1"/>
    </source>
</evidence>
<sequence length="104" mass="11644">MTIDNTEDAMGTGSHGEVQQDDGRFRVTRWTIEPGGAIPMHRHEHDYVVVPLVDDTMFAVAPDGSEIAAELRIGESYTRRAGVEHRVEHRGSTNTIVFIEVERL</sequence>
<dbReference type="InterPro" id="IPR011051">
    <property type="entry name" value="RmlC_Cupin_sf"/>
</dbReference>
<proteinExistence type="predicted"/>
<dbReference type="AlphaFoldDB" id="A0AAW6REB8"/>